<dbReference type="OrthoDB" id="3035098at2759"/>
<evidence type="ECO:0000313" key="1">
    <source>
        <dbReference type="EMBL" id="PBK88160.1"/>
    </source>
</evidence>
<dbReference type="InParanoid" id="A0A2H3D260"/>
<reference evidence="2" key="1">
    <citation type="journal article" date="2017" name="Nat. Ecol. Evol.">
        <title>Genome expansion and lineage-specific genetic innovations in the forest pathogenic fungi Armillaria.</title>
        <authorList>
            <person name="Sipos G."/>
            <person name="Prasanna A.N."/>
            <person name="Walter M.C."/>
            <person name="O'Connor E."/>
            <person name="Balint B."/>
            <person name="Krizsan K."/>
            <person name="Kiss B."/>
            <person name="Hess J."/>
            <person name="Varga T."/>
            <person name="Slot J."/>
            <person name="Riley R."/>
            <person name="Boka B."/>
            <person name="Rigling D."/>
            <person name="Barry K."/>
            <person name="Lee J."/>
            <person name="Mihaltcheva S."/>
            <person name="LaButti K."/>
            <person name="Lipzen A."/>
            <person name="Waldron R."/>
            <person name="Moloney N.M."/>
            <person name="Sperisen C."/>
            <person name="Kredics L."/>
            <person name="Vagvoelgyi C."/>
            <person name="Patrignani A."/>
            <person name="Fitzpatrick D."/>
            <person name="Nagy I."/>
            <person name="Doyle S."/>
            <person name="Anderson J.B."/>
            <person name="Grigoriev I.V."/>
            <person name="Gueldener U."/>
            <person name="Muensterkoetter M."/>
            <person name="Nagy L.G."/>
        </authorList>
    </citation>
    <scope>NUCLEOTIDE SEQUENCE [LARGE SCALE GENOMIC DNA]</scope>
    <source>
        <strain evidence="2">Ar21-2</strain>
    </source>
</reference>
<keyword evidence="2" id="KW-1185">Reference proteome</keyword>
<evidence type="ECO:0000313" key="2">
    <source>
        <dbReference type="Proteomes" id="UP000217790"/>
    </source>
</evidence>
<organism evidence="1 2">
    <name type="scientific">Armillaria gallica</name>
    <name type="common">Bulbous honey fungus</name>
    <name type="synonym">Armillaria bulbosa</name>
    <dbReference type="NCBI Taxonomy" id="47427"/>
    <lineage>
        <taxon>Eukaryota</taxon>
        <taxon>Fungi</taxon>
        <taxon>Dikarya</taxon>
        <taxon>Basidiomycota</taxon>
        <taxon>Agaricomycotina</taxon>
        <taxon>Agaricomycetes</taxon>
        <taxon>Agaricomycetidae</taxon>
        <taxon>Agaricales</taxon>
        <taxon>Marasmiineae</taxon>
        <taxon>Physalacriaceae</taxon>
        <taxon>Armillaria</taxon>
    </lineage>
</organism>
<accession>A0A2H3D260</accession>
<name>A0A2H3D260_ARMGA</name>
<sequence>MAPRSNKSHTPNDTYKGLGHTLNECWKLGGGRQGQYPPWWKGKHDTPVPSSANLAIYNVASSDAGSVYTNKTVLVVNNAIQGFIDNSILYRDSGASTHFIQNRECFFHYMPLGKTSGSSLMFSVMASGKWTRGWQ</sequence>
<dbReference type="Proteomes" id="UP000217790">
    <property type="component" value="Unassembled WGS sequence"/>
</dbReference>
<dbReference type="STRING" id="47427.A0A2H3D260"/>
<protein>
    <submittedName>
        <fullName evidence="1">Uncharacterized protein</fullName>
    </submittedName>
</protein>
<proteinExistence type="predicted"/>
<dbReference type="EMBL" id="KZ293674">
    <property type="protein sequence ID" value="PBK88160.1"/>
    <property type="molecule type" value="Genomic_DNA"/>
</dbReference>
<dbReference type="AlphaFoldDB" id="A0A2H3D260"/>
<gene>
    <name evidence="1" type="ORF">ARMGADRAFT_937741</name>
</gene>